<organism evidence="1">
    <name type="scientific">Rhizophora mucronata</name>
    <name type="common">Asiatic mangrove</name>
    <dbReference type="NCBI Taxonomy" id="61149"/>
    <lineage>
        <taxon>Eukaryota</taxon>
        <taxon>Viridiplantae</taxon>
        <taxon>Streptophyta</taxon>
        <taxon>Embryophyta</taxon>
        <taxon>Tracheophyta</taxon>
        <taxon>Spermatophyta</taxon>
        <taxon>Magnoliopsida</taxon>
        <taxon>eudicotyledons</taxon>
        <taxon>Gunneridae</taxon>
        <taxon>Pentapetalae</taxon>
        <taxon>rosids</taxon>
        <taxon>fabids</taxon>
        <taxon>Malpighiales</taxon>
        <taxon>Rhizophoraceae</taxon>
        <taxon>Rhizophora</taxon>
    </lineage>
</organism>
<dbReference type="EMBL" id="GGEC01087771">
    <property type="protein sequence ID" value="MBX68255.1"/>
    <property type="molecule type" value="Transcribed_RNA"/>
</dbReference>
<sequence length="103" mass="11207">MVVVASSKNLDVSMRASFASCCSVSTMGGYDQAKNQHPVQGFSTGSLMYLPVKLKQEQAEVLEHMHSQLLFCCVFHVSYISNANKNGKYSCSGGLRFPDAVAH</sequence>
<proteinExistence type="predicted"/>
<evidence type="ECO:0000313" key="1">
    <source>
        <dbReference type="EMBL" id="MBX68255.1"/>
    </source>
</evidence>
<accession>A0A2P2QMW9</accession>
<name>A0A2P2QMW9_RHIMU</name>
<reference evidence="1" key="1">
    <citation type="submission" date="2018-02" db="EMBL/GenBank/DDBJ databases">
        <title>Rhizophora mucronata_Transcriptome.</title>
        <authorList>
            <person name="Meera S.P."/>
            <person name="Sreeshan A."/>
            <person name="Augustine A."/>
        </authorList>
    </citation>
    <scope>NUCLEOTIDE SEQUENCE</scope>
    <source>
        <tissue evidence="1">Leaf</tissue>
    </source>
</reference>
<protein>
    <submittedName>
        <fullName evidence="1">Uncharacterized protein</fullName>
    </submittedName>
</protein>
<dbReference type="AlphaFoldDB" id="A0A2P2QMW9"/>